<dbReference type="CDD" id="cd24036">
    <property type="entry name" value="ASKHA_NBD_BcrAD_BadFG_HgdC_HadI"/>
    <property type="match status" value="1"/>
</dbReference>
<name>D5V366_ARCNC</name>
<dbReference type="Pfam" id="PF01869">
    <property type="entry name" value="BcrAD_BadFG"/>
    <property type="match status" value="1"/>
</dbReference>
<dbReference type="GO" id="GO:0051536">
    <property type="term" value="F:iron-sulfur cluster binding"/>
    <property type="evidence" value="ECO:0007669"/>
    <property type="project" value="UniProtKB-KW"/>
</dbReference>
<dbReference type="EC" id="1.3.7.8" evidence="6"/>
<evidence type="ECO:0000256" key="1">
    <source>
        <dbReference type="ARBA" id="ARBA00001966"/>
    </source>
</evidence>
<dbReference type="PANTHER" id="PTHR32329">
    <property type="entry name" value="BIFUNCTIONAL PROTEIN [INCLUDES 2-HYDROXYACYL-COA DEHYDRATASE (N-TER) AND ITS ACTIVATOR DOMAIN (C_TERM)-RELATED"/>
    <property type="match status" value="1"/>
</dbReference>
<dbReference type="eggNOG" id="COG1924">
    <property type="taxonomic scope" value="Bacteria"/>
</dbReference>
<keyword evidence="2" id="KW-0479">Metal-binding</keyword>
<dbReference type="RefSeq" id="WP_013134793.1">
    <property type="nucleotide sequence ID" value="NC_014166.1"/>
</dbReference>
<dbReference type="STRING" id="572480.Arnit_0984"/>
<dbReference type="HOGENOM" id="CLU_066597_0_0_7"/>
<gene>
    <name evidence="6" type="ordered locus">Arnit_0984</name>
</gene>
<dbReference type="SUPFAM" id="SSF53067">
    <property type="entry name" value="Actin-like ATPase domain"/>
    <property type="match status" value="1"/>
</dbReference>
<keyword evidence="3" id="KW-0408">Iron</keyword>
<evidence type="ECO:0000313" key="6">
    <source>
        <dbReference type="EMBL" id="ADG92648.1"/>
    </source>
</evidence>
<dbReference type="InterPro" id="IPR002731">
    <property type="entry name" value="ATPase_BadF"/>
</dbReference>
<proteinExistence type="predicted"/>
<dbReference type="AlphaFoldDB" id="D5V366"/>
<accession>D5V366</accession>
<evidence type="ECO:0000256" key="2">
    <source>
        <dbReference type="ARBA" id="ARBA00022723"/>
    </source>
</evidence>
<keyword evidence="4" id="KW-0411">Iron-sulfur</keyword>
<dbReference type="InterPro" id="IPR008275">
    <property type="entry name" value="CoA_E_activase_dom"/>
</dbReference>
<comment type="cofactor">
    <cofactor evidence="1">
        <name>[4Fe-4S] cluster</name>
        <dbReference type="ChEBI" id="CHEBI:49883"/>
    </cofactor>
</comment>
<dbReference type="PANTHER" id="PTHR32329:SF2">
    <property type="entry name" value="BIFUNCTIONAL PROTEIN [INCLUDES 2-HYDROXYACYL-COA DEHYDRATASE (N-TER) AND ITS ACTIVATOR DOMAIN (C_TERM)"/>
    <property type="match status" value="1"/>
</dbReference>
<sequence length="253" mass="27601">MYWGVDVGSTYTKICGINEKKELVDMSVIPTIVNQDEIVKKYLKDKDIKMLVSTGYGRHMIEETFSCLVISEIKAHAKGAYFFNNDAQMVIDLGGQDSKVILLDKSGGFVDFKMNDKCAAGTGKFLEIAANRMGLNLDEFSKIGFDANKKLSISSMCAVFAESEVVSLIAKRESASNICYAVHESIASRLASMANKFACKSEVILFTGGGALDSFLVSLLSEKLEKTILPSKYPQLTGAIGAALCGYEIYQEV</sequence>
<protein>
    <submittedName>
        <fullName evidence="6">CoA-substrate-specific enzyme activase</fullName>
        <ecNumber evidence="6">1.3.7.8</ecNumber>
    </submittedName>
</protein>
<dbReference type="OrthoDB" id="9177882at2"/>
<keyword evidence="6" id="KW-0560">Oxidoreductase</keyword>
<evidence type="ECO:0000256" key="4">
    <source>
        <dbReference type="ARBA" id="ARBA00023014"/>
    </source>
</evidence>
<evidence type="ECO:0000259" key="5">
    <source>
        <dbReference type="Pfam" id="PF01869"/>
    </source>
</evidence>
<dbReference type="NCBIfam" id="TIGR00241">
    <property type="entry name" value="CoA_E_activ"/>
    <property type="match status" value="1"/>
</dbReference>
<dbReference type="Proteomes" id="UP000000939">
    <property type="component" value="Chromosome"/>
</dbReference>
<feature type="domain" description="ATPase BadF/BadG/BcrA/BcrD type" evidence="5">
    <location>
        <begin position="4"/>
        <end position="246"/>
    </location>
</feature>
<dbReference type="InterPro" id="IPR043129">
    <property type="entry name" value="ATPase_NBD"/>
</dbReference>
<dbReference type="Gene3D" id="3.30.420.40">
    <property type="match status" value="2"/>
</dbReference>
<dbReference type="KEGG" id="ant:Arnit_0984"/>
<dbReference type="EMBL" id="CP001999">
    <property type="protein sequence ID" value="ADG92648.1"/>
    <property type="molecule type" value="Genomic_DNA"/>
</dbReference>
<dbReference type="GO" id="GO:0046872">
    <property type="term" value="F:metal ion binding"/>
    <property type="evidence" value="ECO:0007669"/>
    <property type="project" value="UniProtKB-KW"/>
</dbReference>
<reference evidence="6 7" key="1">
    <citation type="journal article" date="2010" name="Stand. Genomic Sci.">
        <title>Complete genome sequence of Arcobacter nitrofigilis type strain (CI).</title>
        <authorList>
            <person name="Pati A."/>
            <person name="Gronow S."/>
            <person name="Lapidus A."/>
            <person name="Copeland A."/>
            <person name="Glavina Del Rio T."/>
            <person name="Nolan M."/>
            <person name="Lucas S."/>
            <person name="Tice H."/>
            <person name="Cheng J.F."/>
            <person name="Han C."/>
            <person name="Chertkov O."/>
            <person name="Bruce D."/>
            <person name="Tapia R."/>
            <person name="Goodwin L."/>
            <person name="Pitluck S."/>
            <person name="Liolios K."/>
            <person name="Ivanova N."/>
            <person name="Mavromatis K."/>
            <person name="Chen A."/>
            <person name="Palaniappan K."/>
            <person name="Land M."/>
            <person name="Hauser L."/>
            <person name="Chang Y.J."/>
            <person name="Jeffries C.D."/>
            <person name="Detter J.C."/>
            <person name="Rohde M."/>
            <person name="Goker M."/>
            <person name="Bristow J."/>
            <person name="Eisen J.A."/>
            <person name="Markowitz V."/>
            <person name="Hugenholtz P."/>
            <person name="Klenk H.P."/>
            <person name="Kyrpides N.C."/>
        </authorList>
    </citation>
    <scope>NUCLEOTIDE SEQUENCE [LARGE SCALE GENOMIC DNA]</scope>
    <source>
        <strain evidence="7">ATCC 33309 / DSM 7299 / CCUG 15893 / LMG 7604 / NCTC 12251 / CI</strain>
    </source>
</reference>
<dbReference type="GO" id="GO:0018522">
    <property type="term" value="F:benzoyl-CoA reductase activity"/>
    <property type="evidence" value="ECO:0007669"/>
    <property type="project" value="UniProtKB-EC"/>
</dbReference>
<keyword evidence="7" id="KW-1185">Reference proteome</keyword>
<evidence type="ECO:0000313" key="7">
    <source>
        <dbReference type="Proteomes" id="UP000000939"/>
    </source>
</evidence>
<organism evidence="6 7">
    <name type="scientific">Arcobacter nitrofigilis (strain ATCC 33309 / DSM 7299 / CCUG 15893 / LMG 7604 / NCTC 12251 / CI)</name>
    <name type="common">Campylobacter nitrofigilis</name>
    <dbReference type="NCBI Taxonomy" id="572480"/>
    <lineage>
        <taxon>Bacteria</taxon>
        <taxon>Pseudomonadati</taxon>
        <taxon>Campylobacterota</taxon>
        <taxon>Epsilonproteobacteria</taxon>
        <taxon>Campylobacterales</taxon>
        <taxon>Arcobacteraceae</taxon>
        <taxon>Arcobacter</taxon>
    </lineage>
</organism>
<evidence type="ECO:0000256" key="3">
    <source>
        <dbReference type="ARBA" id="ARBA00023004"/>
    </source>
</evidence>
<dbReference type="InterPro" id="IPR051805">
    <property type="entry name" value="Dehydratase_Activator_Redct"/>
</dbReference>